<dbReference type="InterPro" id="IPR055313">
    <property type="entry name" value="Temptin-like"/>
</dbReference>
<dbReference type="Pfam" id="PF24784">
    <property type="entry name" value="Temptin_C"/>
    <property type="match status" value="2"/>
</dbReference>
<evidence type="ECO:0000256" key="1">
    <source>
        <dbReference type="SAM" id="MobiDB-lite"/>
    </source>
</evidence>
<dbReference type="InterPro" id="IPR057626">
    <property type="entry name" value="S-S_Temptin"/>
</dbReference>
<dbReference type="AlphaFoldDB" id="H3GJI4"/>
<dbReference type="VEuPathDB" id="FungiDB:KRP23_11881"/>
<dbReference type="EnsemblProtists" id="Phyra76328">
    <property type="protein sequence ID" value="Phyra76328"/>
    <property type="gene ID" value="Phyra76328"/>
</dbReference>
<dbReference type="PANTHER" id="PTHR34737">
    <property type="entry name" value="EF-HAND DOMAIN-CONTAINING PROTEIN"/>
    <property type="match status" value="1"/>
</dbReference>
<dbReference type="VEuPathDB" id="FungiDB:KRP22_14038"/>
<dbReference type="EMBL" id="DS566014">
    <property type="status" value="NOT_ANNOTATED_CDS"/>
    <property type="molecule type" value="Genomic_DNA"/>
</dbReference>
<evidence type="ECO:0000256" key="2">
    <source>
        <dbReference type="SAM" id="Phobius"/>
    </source>
</evidence>
<dbReference type="VEuPathDB" id="FungiDB:KRP22_14037"/>
<dbReference type="VEuPathDB" id="FungiDB:KRP23_11880"/>
<feature type="domain" description="Temptin Cys/Cys disulfide" evidence="3">
    <location>
        <begin position="261"/>
        <end position="353"/>
    </location>
</feature>
<organism evidence="4 5">
    <name type="scientific">Phytophthora ramorum</name>
    <name type="common">Sudden oak death agent</name>
    <dbReference type="NCBI Taxonomy" id="164328"/>
    <lineage>
        <taxon>Eukaryota</taxon>
        <taxon>Sar</taxon>
        <taxon>Stramenopiles</taxon>
        <taxon>Oomycota</taxon>
        <taxon>Peronosporomycetes</taxon>
        <taxon>Peronosporales</taxon>
        <taxon>Peronosporaceae</taxon>
        <taxon>Phytophthora</taxon>
    </lineage>
</organism>
<dbReference type="InParanoid" id="H3GJI4"/>
<dbReference type="PANTHER" id="PTHR34737:SF2">
    <property type="entry name" value="EF-HAND DOMAIN-CONTAINING PROTEIN"/>
    <property type="match status" value="1"/>
</dbReference>
<feature type="compositionally biased region" description="Acidic residues" evidence="1">
    <location>
        <begin position="143"/>
        <end position="154"/>
    </location>
</feature>
<keyword evidence="2" id="KW-0472">Membrane</keyword>
<feature type="region of interest" description="Disordered" evidence="1">
    <location>
        <begin position="138"/>
        <end position="192"/>
    </location>
</feature>
<keyword evidence="2" id="KW-0812">Transmembrane</keyword>
<keyword evidence="2" id="KW-1133">Transmembrane helix</keyword>
<evidence type="ECO:0000259" key="3">
    <source>
        <dbReference type="Pfam" id="PF24784"/>
    </source>
</evidence>
<dbReference type="STRING" id="164328.H3GJI4"/>
<dbReference type="HOGENOM" id="CLU_573054_0_0_1"/>
<feature type="domain" description="Temptin Cys/Cys disulfide" evidence="3">
    <location>
        <begin position="28"/>
        <end position="119"/>
    </location>
</feature>
<evidence type="ECO:0000313" key="4">
    <source>
        <dbReference type="EnsemblProtists" id="Phyra76328"/>
    </source>
</evidence>
<accession>H3GJI4</accession>
<keyword evidence="5" id="KW-1185">Reference proteome</keyword>
<reference evidence="4" key="2">
    <citation type="submission" date="2015-06" db="UniProtKB">
        <authorList>
            <consortium name="EnsemblProtists"/>
        </authorList>
    </citation>
    <scope>IDENTIFICATION</scope>
    <source>
        <strain evidence="4">Pr102</strain>
    </source>
</reference>
<dbReference type="PROSITE" id="PS51257">
    <property type="entry name" value="PROKAR_LIPOPROTEIN"/>
    <property type="match status" value="1"/>
</dbReference>
<dbReference type="Proteomes" id="UP000005238">
    <property type="component" value="Unassembled WGS sequence"/>
</dbReference>
<sequence length="477" mass="51116">MGVVRSSWGRAAAVCAVAVACALPDAWAYKIFQAKLPNGGNVPGVAALGHERPDSGGPNNDFGLDFIGAMFKWSKELCEKDSDGDGQTNGQELGDPCCEFEHRKNERVQWTEGVSHPGDPDLTSDPKRWEGLVCGAGAGETQAQEETELEATEAEVEKEQEGPEETQAQEETELEATEAEAEKEQEEKDETELEAVQGDAELNVGAPMMRSSVMLSAVALTVMVVYLVVMRGLISQSSTLRMRALVGVVAAFAACMTPQTRGYSMYAMRVPNGDKVPGVTALGHVDPVLAGPMNEFGMDMIDADFQWTKELCMKDSDGDGQTNGQELGDPCCEFVYRKHAVARWSEGVSHPGDAAFKSDPKLWEDVVCEETAGNVSADAGEGAKTEEVATTAVKGETVTEDTEEPIEVSSQKTEGANETAEDEAAAQNEEAGAGPALASSSLLSAVVVLGLLGFVVMRMRRRQGQWSLLPQQERRAQ</sequence>
<dbReference type="eggNOG" id="ENOG502RB4D">
    <property type="taxonomic scope" value="Eukaryota"/>
</dbReference>
<name>H3GJI4_PHYRM</name>
<proteinExistence type="predicted"/>
<feature type="transmembrane region" description="Helical" evidence="2">
    <location>
        <begin position="242"/>
        <end position="259"/>
    </location>
</feature>
<feature type="compositionally biased region" description="Acidic residues" evidence="1">
    <location>
        <begin position="162"/>
        <end position="179"/>
    </location>
</feature>
<reference evidence="5" key="1">
    <citation type="journal article" date="2006" name="Science">
        <title>Phytophthora genome sequences uncover evolutionary origins and mechanisms of pathogenesis.</title>
        <authorList>
            <person name="Tyler B.M."/>
            <person name="Tripathy S."/>
            <person name="Zhang X."/>
            <person name="Dehal P."/>
            <person name="Jiang R.H."/>
            <person name="Aerts A."/>
            <person name="Arredondo F.D."/>
            <person name="Baxter L."/>
            <person name="Bensasson D."/>
            <person name="Beynon J.L."/>
            <person name="Chapman J."/>
            <person name="Damasceno C.M."/>
            <person name="Dorrance A.E."/>
            <person name="Dou D."/>
            <person name="Dickerman A.W."/>
            <person name="Dubchak I.L."/>
            <person name="Garbelotto M."/>
            <person name="Gijzen M."/>
            <person name="Gordon S.G."/>
            <person name="Govers F."/>
            <person name="Grunwald N.J."/>
            <person name="Huang W."/>
            <person name="Ivors K.L."/>
            <person name="Jones R.W."/>
            <person name="Kamoun S."/>
            <person name="Krampis K."/>
            <person name="Lamour K.H."/>
            <person name="Lee M.K."/>
            <person name="McDonald W.H."/>
            <person name="Medina M."/>
            <person name="Meijer H.J."/>
            <person name="Nordberg E.K."/>
            <person name="Maclean D.J."/>
            <person name="Ospina-Giraldo M.D."/>
            <person name="Morris P.F."/>
            <person name="Phuntumart V."/>
            <person name="Putnam N.H."/>
            <person name="Rash S."/>
            <person name="Rose J.K."/>
            <person name="Sakihama Y."/>
            <person name="Salamov A.A."/>
            <person name="Savidor A."/>
            <person name="Scheuring C.F."/>
            <person name="Smith B.M."/>
            <person name="Sobral B.W."/>
            <person name="Terry A."/>
            <person name="Torto-Alalibo T.A."/>
            <person name="Win J."/>
            <person name="Xu Z."/>
            <person name="Zhang H."/>
            <person name="Grigoriev I.V."/>
            <person name="Rokhsar D.S."/>
            <person name="Boore J.L."/>
        </authorList>
    </citation>
    <scope>NUCLEOTIDE SEQUENCE [LARGE SCALE GENOMIC DNA]</scope>
    <source>
        <strain evidence="5">Pr102</strain>
    </source>
</reference>
<feature type="transmembrane region" description="Helical" evidence="2">
    <location>
        <begin position="213"/>
        <end position="230"/>
    </location>
</feature>
<feature type="transmembrane region" description="Helical" evidence="2">
    <location>
        <begin position="436"/>
        <end position="457"/>
    </location>
</feature>
<protein>
    <recommendedName>
        <fullName evidence="3">Temptin Cys/Cys disulfide domain-containing protein</fullName>
    </recommendedName>
</protein>
<feature type="region of interest" description="Disordered" evidence="1">
    <location>
        <begin position="394"/>
        <end position="432"/>
    </location>
</feature>
<evidence type="ECO:0000313" key="5">
    <source>
        <dbReference type="Proteomes" id="UP000005238"/>
    </source>
</evidence>